<keyword evidence="2" id="KW-1185">Reference proteome</keyword>
<dbReference type="AlphaFoldDB" id="A0A1X7RV82"/>
<gene>
    <name evidence="1" type="ORF">ZT3D7_G6495</name>
</gene>
<name>A0A1X7RV82_ZYMT9</name>
<sequence length="504" mass="56763">MNTRITRSVTAKEVTAREQVEAELERSYRAAEGELTKKHKAYLDKTFKSGATLGMRLKFVGIVVREGATRDVYARVNRDNGLHFLVKDPSSGRKFTLVSNGQVTFVDTPFDMPKVAAELKREEKCIAGLELLAMNGGIGRTEMDLCLKSPKVRYKTYSLASLRGHINSVKDIPSLAKSPTARHQLEQDWKDGRELLEKLGEKFSVPAEYMDCFKVLCAIGATWICANIHTFTKHYSFFKLVEHADFVVWSFFDHYFDAEEVSINLSLLAEKNITAFFNKAACNKNKGNKKTAIITDASAIRKCAVASLIAGTIWTEDKDVLQSTDYIPLPIPKKRPDSCPPIAPMRRLVAPGSRNELYKHNPTHILWVRHFLESGQWDLEVSTSPLLSNALDTSKLSGQNKIDVEREFHRLRKAMRNYSEWQLVRMVIDQGVVPAANRGDIGSILSLAHDLRVMVAGHKPDMITQQGCFNETAAMQKVMTKRRVRFNKEELPEATVDGIIVSDD</sequence>
<dbReference type="Proteomes" id="UP000215127">
    <property type="component" value="Chromosome 5"/>
</dbReference>
<evidence type="ECO:0000313" key="2">
    <source>
        <dbReference type="Proteomes" id="UP000215127"/>
    </source>
</evidence>
<reference evidence="1 2" key="1">
    <citation type="submission" date="2016-06" db="EMBL/GenBank/DDBJ databases">
        <authorList>
            <person name="Kjaerup R.B."/>
            <person name="Dalgaard T.S."/>
            <person name="Juul-Madsen H.R."/>
        </authorList>
    </citation>
    <scope>NUCLEOTIDE SEQUENCE [LARGE SCALE GENOMIC DNA]</scope>
</reference>
<proteinExistence type="predicted"/>
<protein>
    <submittedName>
        <fullName evidence="1">Uncharacterized protein</fullName>
    </submittedName>
</protein>
<organism evidence="1 2">
    <name type="scientific">Zymoseptoria tritici (strain ST99CH_3D7)</name>
    <dbReference type="NCBI Taxonomy" id="1276538"/>
    <lineage>
        <taxon>Eukaryota</taxon>
        <taxon>Fungi</taxon>
        <taxon>Dikarya</taxon>
        <taxon>Ascomycota</taxon>
        <taxon>Pezizomycotina</taxon>
        <taxon>Dothideomycetes</taxon>
        <taxon>Dothideomycetidae</taxon>
        <taxon>Mycosphaerellales</taxon>
        <taxon>Mycosphaerellaceae</taxon>
        <taxon>Zymoseptoria</taxon>
    </lineage>
</organism>
<dbReference type="EMBL" id="LT853696">
    <property type="protein sequence ID" value="SMQ51342.1"/>
    <property type="molecule type" value="Genomic_DNA"/>
</dbReference>
<accession>A0A1X7RV82</accession>
<evidence type="ECO:0000313" key="1">
    <source>
        <dbReference type="EMBL" id="SMQ51342.1"/>
    </source>
</evidence>